<dbReference type="GeneID" id="105016045"/>
<dbReference type="Bgee" id="ENSELUG00000013418">
    <property type="expression patterns" value="Expressed in camera-type eye and 4 other cell types or tissues"/>
</dbReference>
<keyword evidence="5" id="KW-0272">Extracellular matrix</keyword>
<evidence type="ECO:0000256" key="18">
    <source>
        <dbReference type="SAM" id="SignalP"/>
    </source>
</evidence>
<dbReference type="PROSITE" id="PS50024">
    <property type="entry name" value="SEA"/>
    <property type="match status" value="2"/>
</dbReference>
<dbReference type="SUPFAM" id="SSF82671">
    <property type="entry name" value="SEA domain"/>
    <property type="match status" value="1"/>
</dbReference>
<evidence type="ECO:0000313" key="20">
    <source>
        <dbReference type="Ensembl" id="ENSELUP00000013276.2"/>
    </source>
</evidence>
<evidence type="ECO:0000256" key="4">
    <source>
        <dbReference type="ARBA" id="ARBA00022525"/>
    </source>
</evidence>
<reference evidence="20" key="3">
    <citation type="submission" date="2025-08" db="UniProtKB">
        <authorList>
            <consortium name="Ensembl"/>
        </authorList>
    </citation>
    <scope>IDENTIFICATION</scope>
</reference>
<evidence type="ECO:0000256" key="8">
    <source>
        <dbReference type="ARBA" id="ARBA00022737"/>
    </source>
</evidence>
<dbReference type="Proteomes" id="UP000265140">
    <property type="component" value="Chromosome 15"/>
</dbReference>
<dbReference type="GO" id="GO:0007601">
    <property type="term" value="P:visual perception"/>
    <property type="evidence" value="ECO:0007669"/>
    <property type="project" value="InterPro"/>
</dbReference>
<evidence type="ECO:0000256" key="17">
    <source>
        <dbReference type="SAM" id="MobiDB-lite"/>
    </source>
</evidence>
<evidence type="ECO:0000256" key="14">
    <source>
        <dbReference type="ARBA" id="ARBA00040753"/>
    </source>
</evidence>
<feature type="region of interest" description="Disordered" evidence="17">
    <location>
        <begin position="624"/>
        <end position="660"/>
    </location>
</feature>
<evidence type="ECO:0000256" key="1">
    <source>
        <dbReference type="ARBA" id="ARBA00004437"/>
    </source>
</evidence>
<feature type="compositionally biased region" description="Acidic residues" evidence="17">
    <location>
        <begin position="837"/>
        <end position="863"/>
    </location>
</feature>
<dbReference type="Pfam" id="PF01390">
    <property type="entry name" value="SEA"/>
    <property type="match status" value="1"/>
</dbReference>
<evidence type="ECO:0000256" key="15">
    <source>
        <dbReference type="ARBA" id="ARBA00042018"/>
    </source>
</evidence>
<accession>A0A3P8YB17</accession>
<reference evidence="20" key="2">
    <citation type="submission" date="2020-02" db="EMBL/GenBank/DDBJ databases">
        <title>Esox lucius (northern pike) genome, fEsoLuc1, primary haplotype.</title>
        <authorList>
            <person name="Myers G."/>
            <person name="Karagic N."/>
            <person name="Meyer A."/>
            <person name="Pippel M."/>
            <person name="Reichard M."/>
            <person name="Winkler S."/>
            <person name="Tracey A."/>
            <person name="Sims Y."/>
            <person name="Howe K."/>
            <person name="Rhie A."/>
            <person name="Formenti G."/>
            <person name="Durbin R."/>
            <person name="Fedrigo O."/>
            <person name="Jarvis E.D."/>
        </authorList>
    </citation>
    <scope>NUCLEOTIDE SEQUENCE [LARGE SCALE GENOMIC DNA]</scope>
</reference>
<dbReference type="RefSeq" id="XP_034153173.1">
    <property type="nucleotide sequence ID" value="XM_034297282.1"/>
</dbReference>
<dbReference type="InterPro" id="IPR039861">
    <property type="entry name" value="IMPG"/>
</dbReference>
<proteinExistence type="predicted"/>
<evidence type="ECO:0000259" key="19">
    <source>
        <dbReference type="PROSITE" id="PS50024"/>
    </source>
</evidence>
<comment type="function">
    <text evidence="16">Chondroitin sulfate-, heparin- and hyaluronan-binding protein. May serve to form a basic macromolecular scaffold comprising the insoluble interphotoreceptor matrix.</text>
</comment>
<sequence>MRLTMGLFLTLFLFALAAPRIKDLRAQDLSGVRDVKYRHFLEGERRVKHTTIVKTIQGLDKHRTKRSTFFTTGVKICPQENMKEVLSIHRAYYKLRVCQEAIWEAFRIFLDRVPNSEEYKHWTHACQHSSLCLDEVARNFSRTQEHIDMVAKRVAEQEKIQQESTEVPTAGVTGTEKCEKTPSELFTNPAEPEDITEIPSIVLEEAILKEHIVEFSVTIVEPGYGELLSDPAGPQYHDITSNLHNTMVHVFEKLPGFKDLRIMGFRLVQLRSDDVSVRYAVVFETKAEDHEEESSATLEPGTVVHTDGQRLKEMVSKALSEETSLPVDIHTLSFEPDPTISLREELEATTLETLLEEDIGHSQDFIPSVAVKDVEDITETPEEIAVMSSSHTVNVPLSGAEIAPEMPQEEVTASFSSAEEEEVILDVTEQTTEENMSAVEFTMETMKVEEPAVEATDTEGPVDAGDHTLAAHTEQPATEDTLDGTETVDTTDDYIWVWPPVTRTAVTEQPATEDTLDGTETVDTTDDSIWVWPPVTRTAVTEQPATEDTLDGTETVDTTDDSIWVWPPVTRTAVTEQPATEDTLDGTETVDTTDDYIWVWPPETRTAVTEQPATELFTFFPPEEDNVEESLPTVEPEEDEGSTTEAALEEEPDGDSSIFVTTTPLDVEPAHVETFTTATQSPEMPSSKHDIIQSESKDVLSATILPVAPEEDMSPGPSERGDMPSGPSGGDTPPGPSGGDTPPGPSGRVTPPGPSDGGDTPPGPSGRDTPPGPSGRVTPPGPSGRDTPPGPSGRDTPPGPSDGGDMPPGPSGRDTPPGPSDGGDMPREEESLGTDFDISDDDDMQEDVERVDEDGTEAADQLDESGSGFEGPSESTAPSPLRHMNTPLMATAERAKEMVVFFSLRVTNMMFSEDLFNKSSAEYRSLENTFLELNQFSEPRDSSNPGASRSKTGRQRTLASIPLLPYLQSNLTGFKQLEILNFRNGSVVVNSKMKLDKDVPQN</sequence>
<keyword evidence="4" id="KW-0964">Secreted</keyword>
<dbReference type="InterPro" id="IPR036364">
    <property type="entry name" value="SEA_dom_sf"/>
</dbReference>
<organism evidence="20 21">
    <name type="scientific">Esox lucius</name>
    <name type="common">Northern pike</name>
    <dbReference type="NCBI Taxonomy" id="8010"/>
    <lineage>
        <taxon>Eukaryota</taxon>
        <taxon>Metazoa</taxon>
        <taxon>Chordata</taxon>
        <taxon>Craniata</taxon>
        <taxon>Vertebrata</taxon>
        <taxon>Euteleostomi</taxon>
        <taxon>Actinopterygii</taxon>
        <taxon>Neopterygii</taxon>
        <taxon>Teleostei</taxon>
        <taxon>Protacanthopterygii</taxon>
        <taxon>Esociformes</taxon>
        <taxon>Esocidae</taxon>
        <taxon>Esox</taxon>
    </lineage>
</organism>
<evidence type="ECO:0000256" key="12">
    <source>
        <dbReference type="ARBA" id="ARBA00023273"/>
    </source>
</evidence>
<evidence type="ECO:0000256" key="16">
    <source>
        <dbReference type="ARBA" id="ARBA00045407"/>
    </source>
</evidence>
<evidence type="ECO:0000256" key="2">
    <source>
        <dbReference type="ARBA" id="ARBA00004504"/>
    </source>
</evidence>
<feature type="chain" id="PRO_5044315154" description="Interphotoreceptor matrix proteoglycan 1" evidence="18">
    <location>
        <begin position="18"/>
        <end position="1002"/>
    </location>
</feature>
<keyword evidence="11" id="KW-0325">Glycoprotein</keyword>
<evidence type="ECO:0000256" key="13">
    <source>
        <dbReference type="ARBA" id="ARBA00023290"/>
    </source>
</evidence>
<evidence type="ECO:0000313" key="21">
    <source>
        <dbReference type="Proteomes" id="UP000265140"/>
    </source>
</evidence>
<evidence type="ECO:0000256" key="3">
    <source>
        <dbReference type="ARBA" id="ARBA00004593"/>
    </source>
</evidence>
<feature type="region of interest" description="Disordered" evidence="17">
    <location>
        <begin position="934"/>
        <end position="955"/>
    </location>
</feature>
<feature type="domain" description="SEA" evidence="19">
    <location>
        <begin position="896"/>
        <end position="1002"/>
    </location>
</feature>
<evidence type="ECO:0000256" key="7">
    <source>
        <dbReference type="ARBA" id="ARBA00022729"/>
    </source>
</evidence>
<keyword evidence="9" id="KW-0730">Sialic acid</keyword>
<evidence type="ECO:0000256" key="6">
    <source>
        <dbReference type="ARBA" id="ARBA00022674"/>
    </source>
</evidence>
<feature type="domain" description="SEA" evidence="19">
    <location>
        <begin position="209"/>
        <end position="339"/>
    </location>
</feature>
<dbReference type="Ensembl" id="ENSELUT00000021771.3">
    <property type="protein sequence ID" value="ENSELUP00000013276.2"/>
    <property type="gene ID" value="ENSELUG00000013418.3"/>
</dbReference>
<keyword evidence="6" id="KW-0358">Heparin-binding</keyword>
<feature type="signal peptide" evidence="18">
    <location>
        <begin position="1"/>
        <end position="17"/>
    </location>
</feature>
<dbReference type="GO" id="GO:0033165">
    <property type="term" value="C:interphotoreceptor matrix"/>
    <property type="evidence" value="ECO:0007669"/>
    <property type="project" value="UniProtKB-SubCell"/>
</dbReference>
<dbReference type="GO" id="GO:0008201">
    <property type="term" value="F:heparin binding"/>
    <property type="evidence" value="ECO:0007669"/>
    <property type="project" value="UniProtKB-KW"/>
</dbReference>
<feature type="compositionally biased region" description="Acidic residues" evidence="17">
    <location>
        <begin position="635"/>
        <end position="654"/>
    </location>
</feature>
<dbReference type="GO" id="GO:0001750">
    <property type="term" value="C:photoreceptor outer segment"/>
    <property type="evidence" value="ECO:0007669"/>
    <property type="project" value="UniProtKB-SubCell"/>
</dbReference>
<evidence type="ECO:0000256" key="10">
    <source>
        <dbReference type="ARBA" id="ARBA00023170"/>
    </source>
</evidence>
<keyword evidence="8" id="KW-0677">Repeat</keyword>
<dbReference type="InterPro" id="IPR000082">
    <property type="entry name" value="SEA_dom"/>
</dbReference>
<name>A0A3P8YB17_ESOLU</name>
<dbReference type="PANTHER" id="PTHR12199">
    <property type="entry name" value="INTERPHOTORECEPTOR MATRIX PROTEOGLYCAN"/>
    <property type="match status" value="1"/>
</dbReference>
<evidence type="ECO:0000256" key="11">
    <source>
        <dbReference type="ARBA" id="ARBA00023180"/>
    </source>
</evidence>
<evidence type="ECO:0000256" key="5">
    <source>
        <dbReference type="ARBA" id="ARBA00022530"/>
    </source>
</evidence>
<protein>
    <recommendedName>
        <fullName evidence="14">Interphotoreceptor matrix proteoglycan 1</fullName>
    </recommendedName>
    <alternativeName>
        <fullName evidence="15">Sialoprotein associated with cones and rods</fullName>
    </alternativeName>
</protein>
<dbReference type="GO" id="GO:0001917">
    <property type="term" value="C:photoreceptor inner segment"/>
    <property type="evidence" value="ECO:0007669"/>
    <property type="project" value="UniProtKB-SubCell"/>
</dbReference>
<feature type="compositionally biased region" description="Low complexity" evidence="17">
    <location>
        <begin position="864"/>
        <end position="875"/>
    </location>
</feature>
<dbReference type="GO" id="GO:0005540">
    <property type="term" value="F:hyaluronic acid binding"/>
    <property type="evidence" value="ECO:0007669"/>
    <property type="project" value="UniProtKB-KW"/>
</dbReference>
<keyword evidence="10" id="KW-0675">Receptor</keyword>
<dbReference type="AlphaFoldDB" id="A0A3P8YB17"/>
<dbReference type="CTD" id="558797"/>
<dbReference type="PANTHER" id="PTHR12199:SF3">
    <property type="entry name" value="INTERPHOTORECEPTOR MATRIX PROTEOGLYCAN 1"/>
    <property type="match status" value="1"/>
</dbReference>
<dbReference type="GeneTree" id="ENSGT00530000063503"/>
<comment type="subcellular location">
    <subcellularLocation>
        <location evidence="2">Cell projection</location>
        <location evidence="2">Cilium</location>
        <location evidence="2">Photoreceptor outer segment</location>
    </subcellularLocation>
    <subcellularLocation>
        <location evidence="1">Photoreceptor inner segment</location>
    </subcellularLocation>
    <subcellularLocation>
        <location evidence="3">Secreted</location>
        <location evidence="3">Extracellular space</location>
        <location evidence="3">Extracellular matrix</location>
        <location evidence="3">Interphotoreceptor matrix</location>
    </subcellularLocation>
</comment>
<keyword evidence="12" id="KW-0966">Cell projection</keyword>
<keyword evidence="7 18" id="KW-0732">Signal</keyword>
<evidence type="ECO:0000256" key="9">
    <source>
        <dbReference type="ARBA" id="ARBA00022981"/>
    </source>
</evidence>
<feature type="region of interest" description="Disordered" evidence="17">
    <location>
        <begin position="708"/>
        <end position="884"/>
    </location>
</feature>
<reference evidence="20" key="4">
    <citation type="submission" date="2025-09" db="UniProtKB">
        <authorList>
            <consortium name="Ensembl"/>
        </authorList>
    </citation>
    <scope>IDENTIFICATION</scope>
</reference>
<reference evidence="21" key="1">
    <citation type="journal article" date="2014" name="PLoS ONE">
        <title>The genome and linkage map of the northern pike (Esox lucius): conserved synteny revealed between the salmonid sister group and the Neoteleostei.</title>
        <authorList>
            <person name="Rondeau E.B."/>
            <person name="Minkley D.R."/>
            <person name="Leong J.S."/>
            <person name="Messmer A.M."/>
            <person name="Jantzen J.R."/>
            <person name="von Schalburg K.R."/>
            <person name="Lemon C."/>
            <person name="Bird N.H."/>
            <person name="Koop B.F."/>
        </authorList>
    </citation>
    <scope>NUCLEOTIDE SEQUENCE</scope>
</reference>
<keyword evidence="21" id="KW-1185">Reference proteome</keyword>
<keyword evidence="13" id="KW-0373">Hyaluronic acid</keyword>